<evidence type="ECO:0000313" key="3">
    <source>
        <dbReference type="Proteomes" id="UP000604046"/>
    </source>
</evidence>
<feature type="region of interest" description="Disordered" evidence="1">
    <location>
        <begin position="502"/>
        <end position="541"/>
    </location>
</feature>
<reference evidence="2" key="1">
    <citation type="submission" date="2021-02" db="EMBL/GenBank/DDBJ databases">
        <authorList>
            <person name="Dougan E. K."/>
            <person name="Rhodes N."/>
            <person name="Thang M."/>
            <person name="Chan C."/>
        </authorList>
    </citation>
    <scope>NUCLEOTIDE SEQUENCE</scope>
</reference>
<organism evidence="2 3">
    <name type="scientific">Symbiodinium natans</name>
    <dbReference type="NCBI Taxonomy" id="878477"/>
    <lineage>
        <taxon>Eukaryota</taxon>
        <taxon>Sar</taxon>
        <taxon>Alveolata</taxon>
        <taxon>Dinophyceae</taxon>
        <taxon>Suessiales</taxon>
        <taxon>Symbiodiniaceae</taxon>
        <taxon>Symbiodinium</taxon>
    </lineage>
</organism>
<dbReference type="EMBL" id="CAJNDS010002069">
    <property type="protein sequence ID" value="CAE7303684.1"/>
    <property type="molecule type" value="Genomic_DNA"/>
</dbReference>
<accession>A0A812NR28</accession>
<dbReference type="OrthoDB" id="445862at2759"/>
<feature type="compositionally biased region" description="Basic and acidic residues" evidence="1">
    <location>
        <begin position="502"/>
        <end position="531"/>
    </location>
</feature>
<proteinExistence type="predicted"/>
<keyword evidence="3" id="KW-1185">Reference proteome</keyword>
<protein>
    <submittedName>
        <fullName evidence="2">Kidins220 protein</fullName>
    </submittedName>
</protein>
<evidence type="ECO:0000313" key="2">
    <source>
        <dbReference type="EMBL" id="CAE7303684.1"/>
    </source>
</evidence>
<gene>
    <name evidence="2" type="primary">Kidins220</name>
    <name evidence="2" type="ORF">SNAT2548_LOCUS15968</name>
</gene>
<feature type="region of interest" description="Disordered" evidence="1">
    <location>
        <begin position="189"/>
        <end position="218"/>
    </location>
</feature>
<sequence>MSSDSEDEEAARDVRGNLLFSGNRARLEYKLGSISCSETGETSAIIGIAELGGRLIVGVPWAAWHKKVAKRKLEKGALGKAILVDVVGAYPADLGEPAEELVVRLWVGVLAMQAEASVSYQQGVEHTYSFGADALPYGEALVKVADEHFAFTTAESGGGGEGMFRRMSQVEAGLAEMKNLLQDLVAQKSSEASKPPLLKPRTKSKAGKSRGEELGLQGLDPSTVGAARAAGISDEALKEMGKLVRAKKTRATEAAVSLVDPLAELEAGSDGDDGAGLGLDELDGVLDGAETEEPNRMEKAILQLTRIVGTLVTKKNPDLDTVLDHGSLGSSSESGGLGAGKRSTAALRFLSRALEEQPKVIYDAVEAQLQKDLGGLATGDSMVKTWLCSRSRIQNFHTQVRWSWQVGAIWQDLINGDADRARARAALLIAASDQSSIDGGSWVMSSVSLLEAMPPFQEFAKHSLPGPAENQTSSLYDPRWSEVFLSALRERDACNDARRKLAQLEKGGRPTKPDDKDLPWRPPKGGKEGKGGKGGNANAEKSARARLNQTVLLNYLALLLLTLVFAAIQAVAEVGADLQADLKTAPVLTGMCLERVRDQLTRWVSFVTWWVEFSSNPWTIAPAELKQLIVNVQVILLNYLDLGRPRVAPASCLGPRPLSAAQSEIVARLESFLDAWFTLGTLGPEDMGRTAGKIEDLEAVLSKLATLVDGASPDCAKTGTLGHLKGAKVSSFKPVEAGRLKFRGLPNFDPRPYLDPLSLYIYEHPMASSMDPGEFEGVVPKVRVHCSRTEKIKLFDLLDQSKRIRLFEPSQVREGFGSGVFAVLKSLELDRLILDSRPHNVLETTPNRYIYTLGSSEVLAQLHLSEGENLYLSSNDIRDFYHLFKVSQERARRNILVGTVAPSEVSHLSCFENHLFRHPRLCVGLACLAMGDTQAVELAQTCHLGLCLQNSIISAETLLAMSLPPPRSKVGCGLVIDDFVSYAIESRCPKEVLASPTRAAVLADEAHAAYTRVQLIPHEDKAVRDSLRCEMWGVLIEGDVGFVRGSLRRAAPLCTIILTILKIGAATTGLLEIVAGGLIALFILRRRLMSLLHEIFAAMRGREQDEAFWLSNKLKEELTMLVGLVPTAVVELRTAYSEKAYMVDASNWGEAVTSCQIGCLFSKELCRHSLRKGIWTHLLSPARARERGHGTLDPAFEVPGGEADCFRAHPIWTTLAKAGRFKLEYSKAARSRRHINIGELRSYLKAERLAKVPGKATRACVGGDSQVTLGAVLKGRSASAALNQEMQKSLPHVIGSGLYSFSMYCPTSINPADGPTRGRDVPSPLEELPDWWESALTGKFEGMAAEREVQMQLGKKYLTKLKQIRTGRQECQAPELEPPSQNTDFMCKLLNAKGQLVLPAGRVKGDCVGRPGYLDLFSGTGGVARELARLSGRWVLSYEIKNGLDQDLLDKLVQKEIFGLLDAGAFVGIGAAPSCASMSRAVAPAVRTHAFPEGLPHLTPAQDKKVKEGNEFARFVGKLGIHAQRLAIPFWIENPSCSFLWMQPEMITVQGLPFVGFWVFDCCVYGTAWRKRTRVLTNTGLACQKTFCRGCKRHQVLRGVPLVGAKTEKLEKRLWEGFLEWIAEDCKPDMVKLLTSSASTTSTLLQLYGEYLFEVGAPLSSFRHLVTFAQRLYPDFKLHSKPCWDHVTKWEIVEPLVHRVPLPERLCEAMAAVAFAWKWPRFGLVLLIAFYGILRIGEVVSAFRSSLVLPSDLLSDKLDKLCKKFRALVSFVSPDIQKTVGPEVVEAVSDYAVLEFAASDVLFGYPFFCFVGYTNPLFASETFELPSAAAEYRPCKTFQWAVSDYAVLEFAASDVLFGYPFFCFVGYTNPLFASETFELPSAAAEYRPCKTFQWAPLAQ</sequence>
<evidence type="ECO:0000256" key="1">
    <source>
        <dbReference type="SAM" id="MobiDB-lite"/>
    </source>
</evidence>
<dbReference type="Proteomes" id="UP000604046">
    <property type="component" value="Unassembled WGS sequence"/>
</dbReference>
<name>A0A812NR28_9DINO</name>
<comment type="caution">
    <text evidence="2">The sequence shown here is derived from an EMBL/GenBank/DDBJ whole genome shotgun (WGS) entry which is preliminary data.</text>
</comment>